<evidence type="ECO:0008006" key="2">
    <source>
        <dbReference type="Google" id="ProtNLM"/>
    </source>
</evidence>
<reference evidence="1" key="1">
    <citation type="submission" date="2024-05" db="EMBL/GenBank/DDBJ databases">
        <title>Draft genome assemblies of 36 bacteria isolated from hibernating arctic ground squirrels.</title>
        <authorList>
            <person name="McKee H."/>
            <person name="Mullen L."/>
            <person name="Drown D.M."/>
            <person name="Duddleston K.N."/>
        </authorList>
    </citation>
    <scope>NUCLEOTIDE SEQUENCE</scope>
    <source>
        <strain evidence="1">AR004</strain>
    </source>
</reference>
<name>A0AAU8N2I7_9ACTO</name>
<evidence type="ECO:0000313" key="1">
    <source>
        <dbReference type="EMBL" id="XCP81994.1"/>
    </source>
</evidence>
<sequence>MRWALEVLAIDPLTVSRIVAGLGASWRTVNDAVLVEGKTLMRELVTSICRGVRSALSRAPNGRRTRAVRGL</sequence>
<dbReference type="EMBL" id="CP159989">
    <property type="protein sequence ID" value="XCP81994.1"/>
    <property type="molecule type" value="Genomic_DNA"/>
</dbReference>
<gene>
    <name evidence="1" type="ORF">ABXS69_08465</name>
</gene>
<dbReference type="RefSeq" id="WP_366180245.1">
    <property type="nucleotide sequence ID" value="NZ_CP159989.1"/>
</dbReference>
<proteinExistence type="predicted"/>
<accession>A0AAU8N2I7</accession>
<dbReference type="AlphaFoldDB" id="A0AAU8N2I7"/>
<protein>
    <recommendedName>
        <fullName evidence="2">Transposase and inactivated derivatives</fullName>
    </recommendedName>
</protein>
<organism evidence="1">
    <name type="scientific">Actinomyces timonensis</name>
    <dbReference type="NCBI Taxonomy" id="1288391"/>
    <lineage>
        <taxon>Bacteria</taxon>
        <taxon>Bacillati</taxon>
        <taxon>Actinomycetota</taxon>
        <taxon>Actinomycetes</taxon>
        <taxon>Actinomycetales</taxon>
        <taxon>Actinomycetaceae</taxon>
        <taxon>Actinomyces</taxon>
    </lineage>
</organism>